<organism evidence="2 3">
    <name type="scientific">Kytococcus sedentarius (strain ATCC 14392 / DSM 20547 / JCM 11482 / CCUG 33030 / NBRC 15357 / NCTC 11040 / CCM 314 / 541)</name>
    <name type="common">Micrococcus sedentarius</name>
    <dbReference type="NCBI Taxonomy" id="478801"/>
    <lineage>
        <taxon>Bacteria</taxon>
        <taxon>Bacillati</taxon>
        <taxon>Actinomycetota</taxon>
        <taxon>Actinomycetes</taxon>
        <taxon>Micrococcales</taxon>
        <taxon>Kytococcaceae</taxon>
        <taxon>Kytococcus</taxon>
    </lineage>
</organism>
<proteinExistence type="predicted"/>
<dbReference type="Proteomes" id="UP000006666">
    <property type="component" value="Chromosome"/>
</dbReference>
<feature type="signal peptide" evidence="1">
    <location>
        <begin position="1"/>
        <end position="26"/>
    </location>
</feature>
<accession>C7NL53</accession>
<evidence type="ECO:0008006" key="4">
    <source>
        <dbReference type="Google" id="ProtNLM"/>
    </source>
</evidence>
<dbReference type="AlphaFoldDB" id="C7NL53"/>
<dbReference type="KEGG" id="kse:Ksed_05250"/>
<keyword evidence="1" id="KW-0732">Signal</keyword>
<dbReference type="HOGENOM" id="CLU_2023687_0_0_11"/>
<protein>
    <recommendedName>
        <fullName evidence="4">Beta/gamma crystallin 'Greek key' domain-containing protein</fullName>
    </recommendedName>
</protein>
<evidence type="ECO:0000313" key="3">
    <source>
        <dbReference type="Proteomes" id="UP000006666"/>
    </source>
</evidence>
<dbReference type="EMBL" id="CP001686">
    <property type="protein sequence ID" value="ACV05595.1"/>
    <property type="molecule type" value="Genomic_DNA"/>
</dbReference>
<dbReference type="STRING" id="478801.Ksed_05250"/>
<dbReference type="RefSeq" id="WP_012802013.1">
    <property type="nucleotide sequence ID" value="NC_013169.1"/>
</dbReference>
<gene>
    <name evidence="2" type="ordered locus">Ksed_05250</name>
</gene>
<reference evidence="2 3" key="1">
    <citation type="journal article" date="2009" name="Stand. Genomic Sci.">
        <title>Complete genome sequence of Kytococcus sedentarius type strain (541).</title>
        <authorList>
            <person name="Sims D."/>
            <person name="Brettin T."/>
            <person name="Detter J.C."/>
            <person name="Han C."/>
            <person name="Lapidus A."/>
            <person name="Copeland A."/>
            <person name="Glavina Del Rio T."/>
            <person name="Nolan M."/>
            <person name="Chen F."/>
            <person name="Lucas S."/>
            <person name="Tice H."/>
            <person name="Cheng J.F."/>
            <person name="Bruce D."/>
            <person name="Goodwin L."/>
            <person name="Pitluck S."/>
            <person name="Ovchinnikova G."/>
            <person name="Pati A."/>
            <person name="Ivanova N."/>
            <person name="Mavrommatis K."/>
            <person name="Chen A."/>
            <person name="Palaniappan K."/>
            <person name="D'haeseleer P."/>
            <person name="Chain P."/>
            <person name="Bristow J."/>
            <person name="Eisen J.A."/>
            <person name="Markowitz V."/>
            <person name="Hugenholtz P."/>
            <person name="Schneider S."/>
            <person name="Goker M."/>
            <person name="Pukall R."/>
            <person name="Kyrpides N.C."/>
            <person name="Klenk H.P."/>
        </authorList>
    </citation>
    <scope>NUCLEOTIDE SEQUENCE [LARGE SCALE GENOMIC DNA]</scope>
    <source>
        <strain evidence="3">ATCC 14392 / DSM 20547 / JCM 11482 / CCUG 33030 / NBRC 15357 / NCTC 11040 / CCM 314 / 541</strain>
    </source>
</reference>
<sequence>MKSPMRAGAAALALTTLAIAPAAAEAGGFTSFIQGAQAGFLSQVWHDYDHDNVDTKIYFGSCDRSRQEVGVYRQQFGIDPNYGTRVLCGGRTGMWGDMPADDYRFKLESGSYIDVGIVRVSW</sequence>
<feature type="chain" id="PRO_5039657706" description="Beta/gamma crystallin 'Greek key' domain-containing protein" evidence="1">
    <location>
        <begin position="27"/>
        <end position="122"/>
    </location>
</feature>
<name>C7NL53_KYTSD</name>
<keyword evidence="3" id="KW-1185">Reference proteome</keyword>
<evidence type="ECO:0000256" key="1">
    <source>
        <dbReference type="SAM" id="SignalP"/>
    </source>
</evidence>
<evidence type="ECO:0000313" key="2">
    <source>
        <dbReference type="EMBL" id="ACV05595.1"/>
    </source>
</evidence>